<dbReference type="Proteomes" id="UP000019402">
    <property type="component" value="Unassembled WGS sequence"/>
</dbReference>
<accession>W7Y1V7</accession>
<reference evidence="1 2" key="1">
    <citation type="journal article" date="2014" name="Genome Announc.">
        <title>Draft Genome Sequence of Cytophaga fermentans JCM 21142T, a Facultative Anaerobe Isolated from Marine Mud.</title>
        <authorList>
            <person name="Starns D."/>
            <person name="Oshima K."/>
            <person name="Suda W."/>
            <person name="Iino T."/>
            <person name="Yuki M."/>
            <person name="Inoue J."/>
            <person name="Kitamura K."/>
            <person name="Iida T."/>
            <person name="Darby A."/>
            <person name="Hattori M."/>
            <person name="Ohkuma M."/>
        </authorList>
    </citation>
    <scope>NUCLEOTIDE SEQUENCE [LARGE SCALE GENOMIC DNA]</scope>
    <source>
        <strain evidence="1 2">JCM 21142</strain>
    </source>
</reference>
<comment type="caution">
    <text evidence="1">The sequence shown here is derived from an EMBL/GenBank/DDBJ whole genome shotgun (WGS) entry which is preliminary data.</text>
</comment>
<dbReference type="eggNOG" id="COG4030">
    <property type="taxonomic scope" value="Bacteria"/>
</dbReference>
<dbReference type="RefSeq" id="WP_044212102.1">
    <property type="nucleotide sequence ID" value="NZ_BAMD01000004.1"/>
</dbReference>
<proteinExistence type="predicted"/>
<evidence type="ECO:0000313" key="1">
    <source>
        <dbReference type="EMBL" id="GAF01937.1"/>
    </source>
</evidence>
<protein>
    <submittedName>
        <fullName evidence="1">Uncharacterized protein</fullName>
    </submittedName>
</protein>
<dbReference type="STRING" id="869213.GCA_000517085_01537"/>
<keyword evidence="2" id="KW-1185">Reference proteome</keyword>
<dbReference type="AlphaFoldDB" id="W7Y1V7"/>
<evidence type="ECO:0000313" key="2">
    <source>
        <dbReference type="Proteomes" id="UP000019402"/>
    </source>
</evidence>
<dbReference type="EMBL" id="BAMD01000004">
    <property type="protein sequence ID" value="GAF01937.1"/>
    <property type="molecule type" value="Genomic_DNA"/>
</dbReference>
<dbReference type="Gene3D" id="2.60.120.1390">
    <property type="match status" value="1"/>
</dbReference>
<sequence length="118" mass="13193">MDHQGPGVIVRTWMPYRNANISGTHSIIKCYLDGSPEPVLEGNMMGLLNGTGLFPFPLAHQSSRSAVLFFPIPYAKSCKITVSERPFFYQFTYREYAQGKKSAASTDFHIGMVKSKIN</sequence>
<organism evidence="1 2">
    <name type="scientific">Saccharicrinis fermentans DSM 9555 = JCM 21142</name>
    <dbReference type="NCBI Taxonomy" id="869213"/>
    <lineage>
        <taxon>Bacteria</taxon>
        <taxon>Pseudomonadati</taxon>
        <taxon>Bacteroidota</taxon>
        <taxon>Bacteroidia</taxon>
        <taxon>Marinilabiliales</taxon>
        <taxon>Marinilabiliaceae</taxon>
        <taxon>Saccharicrinis</taxon>
    </lineage>
</organism>
<name>W7Y1V7_9BACT</name>
<gene>
    <name evidence="1" type="ORF">JCM21142_1560</name>
</gene>
<dbReference type="OrthoDB" id="2518538at2"/>